<dbReference type="PIRSF" id="PIRSF000451">
    <property type="entry name" value="PKS_III"/>
    <property type="match status" value="1"/>
</dbReference>
<feature type="domain" description="Chalcone/stilbene synthase C-terminal" evidence="6">
    <location>
        <begin position="223"/>
        <end position="360"/>
    </location>
</feature>
<keyword evidence="8" id="KW-1185">Reference proteome</keyword>
<dbReference type="GO" id="GO:0016747">
    <property type="term" value="F:acyltransferase activity, transferring groups other than amino-acyl groups"/>
    <property type="evidence" value="ECO:0007669"/>
    <property type="project" value="InterPro"/>
</dbReference>
<name>A0A0B0IB83_9BACI</name>
<accession>A0A0B0IB83</accession>
<dbReference type="InterPro" id="IPR016039">
    <property type="entry name" value="Thiolase-like"/>
</dbReference>
<dbReference type="Proteomes" id="UP000030832">
    <property type="component" value="Unassembled WGS sequence"/>
</dbReference>
<dbReference type="AlphaFoldDB" id="A0A0B0IB83"/>
<organism evidence="7 8">
    <name type="scientific">Halalkalibacter okhensis</name>
    <dbReference type="NCBI Taxonomy" id="333138"/>
    <lineage>
        <taxon>Bacteria</taxon>
        <taxon>Bacillati</taxon>
        <taxon>Bacillota</taxon>
        <taxon>Bacilli</taxon>
        <taxon>Bacillales</taxon>
        <taxon>Bacillaceae</taxon>
        <taxon>Halalkalibacter</taxon>
    </lineage>
</organism>
<feature type="domain" description="Chalcone/stilbene synthase N-terminal" evidence="5">
    <location>
        <begin position="61"/>
        <end position="205"/>
    </location>
</feature>
<evidence type="ECO:0000256" key="3">
    <source>
        <dbReference type="ARBA" id="ARBA00023315"/>
    </source>
</evidence>
<dbReference type="InterPro" id="IPR001099">
    <property type="entry name" value="Chalcone/stilbene_synt_N"/>
</dbReference>
<dbReference type="STRING" id="333138.LQ50_23210"/>
<dbReference type="Pfam" id="PF02797">
    <property type="entry name" value="Chal_sti_synt_C"/>
    <property type="match status" value="1"/>
</dbReference>
<evidence type="ECO:0000259" key="5">
    <source>
        <dbReference type="Pfam" id="PF00195"/>
    </source>
</evidence>
<dbReference type="GO" id="GO:0030639">
    <property type="term" value="P:polyketide biosynthetic process"/>
    <property type="evidence" value="ECO:0007669"/>
    <property type="project" value="TreeGrafter"/>
</dbReference>
<dbReference type="PANTHER" id="PTHR11877">
    <property type="entry name" value="HYDROXYMETHYLGLUTARYL-COA SYNTHASE"/>
    <property type="match status" value="1"/>
</dbReference>
<dbReference type="eggNOG" id="COG3424">
    <property type="taxonomic scope" value="Bacteria"/>
</dbReference>
<dbReference type="OrthoDB" id="9786288at2"/>
<dbReference type="RefSeq" id="WP_034633532.1">
    <property type="nucleotide sequence ID" value="NZ_JRJU01000051.1"/>
</dbReference>
<dbReference type="CDD" id="cd00831">
    <property type="entry name" value="CHS_like"/>
    <property type="match status" value="1"/>
</dbReference>
<dbReference type="EMBL" id="JRJU01000051">
    <property type="protein sequence ID" value="KHF38127.1"/>
    <property type="molecule type" value="Genomic_DNA"/>
</dbReference>
<feature type="active site" description="Acyl-thioester intermediate" evidence="4">
    <location>
        <position position="144"/>
    </location>
</feature>
<dbReference type="Gene3D" id="3.40.47.10">
    <property type="match status" value="2"/>
</dbReference>
<proteinExistence type="inferred from homology"/>
<evidence type="ECO:0000256" key="4">
    <source>
        <dbReference type="PIRSR" id="PIRSR000451-1"/>
    </source>
</evidence>
<keyword evidence="2" id="KW-0808">Transferase</keyword>
<dbReference type="InterPro" id="IPR012328">
    <property type="entry name" value="Chalcone/stilbene_synt_C"/>
</dbReference>
<evidence type="ECO:0000313" key="8">
    <source>
        <dbReference type="Proteomes" id="UP000030832"/>
    </source>
</evidence>
<gene>
    <name evidence="7" type="ORF">LQ50_23210</name>
</gene>
<comment type="similarity">
    <text evidence="1">Belongs to the thiolase-like superfamily. Chalcone/stilbene synthases family.</text>
</comment>
<sequence>MPSIVSVSTYNPPHTLNQESTTEFARELFTESYDDIERLLKVFANGQIDQRQFAVPMKWFEREHTLQEKNDLYIELATSFAVKVIQKCLYNEMFLKEKVAESDIDAIILVSSSGMATPSLDARIMNHLPFSSHTKRIPLWGLGCAGGAAGVSRAYEYCRGFPGENVLVVCVELCSLTFQRNDHSKSNLVGTSLFADGVACALIIGDQSDLRSRVKKEIVPNILSTESTLMPNSEDVMGWDVKDSGLHVVFSRDIPTIIKAWLGPNVMDFLEKTQLGLHDISSFIAHPGGKKVLEAYVETLQLDESMTSVSKEVLRTHGNMSSPTILYVLEQFMLNDHSEGEYGLMAALGPGFCSELVLLQWKEWQ</sequence>
<evidence type="ECO:0000259" key="6">
    <source>
        <dbReference type="Pfam" id="PF02797"/>
    </source>
</evidence>
<evidence type="ECO:0000313" key="7">
    <source>
        <dbReference type="EMBL" id="KHF38127.1"/>
    </source>
</evidence>
<dbReference type="Pfam" id="PF00195">
    <property type="entry name" value="Chal_sti_synt_N"/>
    <property type="match status" value="1"/>
</dbReference>
<protein>
    <submittedName>
        <fullName evidence="7">Chalcone synthase</fullName>
    </submittedName>
</protein>
<evidence type="ECO:0000256" key="1">
    <source>
        <dbReference type="ARBA" id="ARBA00005531"/>
    </source>
</evidence>
<dbReference type="InterPro" id="IPR011141">
    <property type="entry name" value="Polyketide_synthase_type-III"/>
</dbReference>
<reference evidence="7 8" key="1">
    <citation type="submission" date="2014-09" db="EMBL/GenBank/DDBJ databases">
        <title>Genome sequencing and annotation of Bacillus Okhensis strain Kh10-101T.</title>
        <authorList>
            <person name="Prakash J.S."/>
        </authorList>
    </citation>
    <scope>NUCLEOTIDE SEQUENCE [LARGE SCALE GENOMIC DNA]</scope>
    <source>
        <strain evidence="8">Kh10-101T</strain>
    </source>
</reference>
<dbReference type="PANTHER" id="PTHR11877:SF99">
    <property type="entry name" value="1,3,6,8-TETRAHYDROXYNAPHTHALENE SYNTHASE"/>
    <property type="match status" value="1"/>
</dbReference>
<keyword evidence="3" id="KW-0012">Acyltransferase</keyword>
<evidence type="ECO:0000256" key="2">
    <source>
        <dbReference type="ARBA" id="ARBA00022679"/>
    </source>
</evidence>
<comment type="caution">
    <text evidence="7">The sequence shown here is derived from an EMBL/GenBank/DDBJ whole genome shotgun (WGS) entry which is preliminary data.</text>
</comment>
<dbReference type="SUPFAM" id="SSF53901">
    <property type="entry name" value="Thiolase-like"/>
    <property type="match status" value="2"/>
</dbReference>